<keyword evidence="1" id="KW-0175">Coiled coil</keyword>
<evidence type="ECO:0000256" key="2">
    <source>
        <dbReference type="SAM" id="MobiDB-lite"/>
    </source>
</evidence>
<dbReference type="EMBL" id="MTAB01000033">
    <property type="protein sequence ID" value="OSI17519.1"/>
    <property type="molecule type" value="Genomic_DNA"/>
</dbReference>
<sequence length="207" mass="22675">MKACFYCALLAPGLTAFPAHAVTYICKEGGRAVYSSEKINSSCNPSKMDGGNLAAPPNDTEEQTVPSDAGAAPKTEQNQIETIWPVEKTDAYDDIKIDPNAPVTSVTNTADAANPSMEIKLRNQKTKAARRPVIVVPKVTTAPAQQQMSRHQILQNEIRSEQTALTRTQAQLAVARKKGEQAKIARLERDIRDREASIRAMKAEMKR</sequence>
<evidence type="ECO:0000313" key="5">
    <source>
        <dbReference type="Proteomes" id="UP000193303"/>
    </source>
</evidence>
<feature type="signal peptide" evidence="3">
    <location>
        <begin position="1"/>
        <end position="21"/>
    </location>
</feature>
<proteinExistence type="predicted"/>
<name>A0A1X3DC48_9NEIS</name>
<feature type="coiled-coil region" evidence="1">
    <location>
        <begin position="151"/>
        <end position="204"/>
    </location>
</feature>
<organism evidence="4 5">
    <name type="scientific">Neisseria dumasiana</name>
    <dbReference type="NCBI Taxonomy" id="1931275"/>
    <lineage>
        <taxon>Bacteria</taxon>
        <taxon>Pseudomonadati</taxon>
        <taxon>Pseudomonadota</taxon>
        <taxon>Betaproteobacteria</taxon>
        <taxon>Neisseriales</taxon>
        <taxon>Neisseriaceae</taxon>
        <taxon>Neisseria</taxon>
    </lineage>
</organism>
<evidence type="ECO:0000313" key="4">
    <source>
        <dbReference type="EMBL" id="OSI17519.1"/>
    </source>
</evidence>
<dbReference type="AlphaFoldDB" id="A0A1X3DC48"/>
<evidence type="ECO:0000256" key="3">
    <source>
        <dbReference type="SAM" id="SignalP"/>
    </source>
</evidence>
<gene>
    <name evidence="4" type="ORF">BV912_10870</name>
</gene>
<reference evidence="5" key="1">
    <citation type="submission" date="2017-01" db="EMBL/GenBank/DDBJ databases">
        <authorList>
            <person name="Mah S.A."/>
            <person name="Swanson W.J."/>
            <person name="Moy G.W."/>
            <person name="Vacquier V.D."/>
        </authorList>
    </citation>
    <scope>NUCLEOTIDE SEQUENCE [LARGE SCALE GENOMIC DNA]</scope>
    <source>
        <strain evidence="5">124861</strain>
    </source>
</reference>
<feature type="region of interest" description="Disordered" evidence="2">
    <location>
        <begin position="45"/>
        <end position="76"/>
    </location>
</feature>
<dbReference type="Proteomes" id="UP000193303">
    <property type="component" value="Unassembled WGS sequence"/>
</dbReference>
<evidence type="ECO:0000256" key="1">
    <source>
        <dbReference type="SAM" id="Coils"/>
    </source>
</evidence>
<evidence type="ECO:0008006" key="6">
    <source>
        <dbReference type="Google" id="ProtNLM"/>
    </source>
</evidence>
<keyword evidence="3" id="KW-0732">Signal</keyword>
<dbReference type="OrthoDB" id="8606184at2"/>
<accession>A0A1X3DC48</accession>
<dbReference type="RefSeq" id="WP_096777455.1">
    <property type="nucleotide sequence ID" value="NZ_MTAB01000033.1"/>
</dbReference>
<feature type="chain" id="PRO_5012733333" description="DUF4124 domain-containing protein" evidence="3">
    <location>
        <begin position="22"/>
        <end position="207"/>
    </location>
</feature>
<protein>
    <recommendedName>
        <fullName evidence="6">DUF4124 domain-containing protein</fullName>
    </recommendedName>
</protein>
<comment type="caution">
    <text evidence="4">The sequence shown here is derived from an EMBL/GenBank/DDBJ whole genome shotgun (WGS) entry which is preliminary data.</text>
</comment>